<gene>
    <name evidence="7" type="ORF">EV192_1011286</name>
</gene>
<dbReference type="PROSITE" id="PS51257">
    <property type="entry name" value="PROKAR_LIPOPROTEIN"/>
    <property type="match status" value="1"/>
</dbReference>
<dbReference type="RefSeq" id="WP_132111913.1">
    <property type="nucleotide sequence ID" value="NZ_SLWS01000001.1"/>
</dbReference>
<dbReference type="EMBL" id="SLWS01000001">
    <property type="protein sequence ID" value="TCO65494.1"/>
    <property type="molecule type" value="Genomic_DNA"/>
</dbReference>
<dbReference type="InterPro" id="IPR036259">
    <property type="entry name" value="MFS_trans_sf"/>
</dbReference>
<keyword evidence="3 5" id="KW-1133">Transmembrane helix</keyword>
<evidence type="ECO:0000256" key="2">
    <source>
        <dbReference type="ARBA" id="ARBA00022692"/>
    </source>
</evidence>
<protein>
    <submittedName>
        <fullName evidence="7">MFS transporter</fullName>
    </submittedName>
</protein>
<organism evidence="7 8">
    <name type="scientific">Actinocrispum wychmicini</name>
    <dbReference type="NCBI Taxonomy" id="1213861"/>
    <lineage>
        <taxon>Bacteria</taxon>
        <taxon>Bacillati</taxon>
        <taxon>Actinomycetota</taxon>
        <taxon>Actinomycetes</taxon>
        <taxon>Pseudonocardiales</taxon>
        <taxon>Pseudonocardiaceae</taxon>
        <taxon>Actinocrispum</taxon>
    </lineage>
</organism>
<feature type="transmembrane region" description="Helical" evidence="5">
    <location>
        <begin position="156"/>
        <end position="179"/>
    </location>
</feature>
<dbReference type="Gene3D" id="1.20.1250.20">
    <property type="entry name" value="MFS general substrate transporter like domains"/>
    <property type="match status" value="1"/>
</dbReference>
<name>A0A4R2JZR9_9PSEU</name>
<evidence type="ECO:0000259" key="6">
    <source>
        <dbReference type="PROSITE" id="PS50850"/>
    </source>
</evidence>
<comment type="caution">
    <text evidence="7">The sequence shown here is derived from an EMBL/GenBank/DDBJ whole genome shotgun (WGS) entry which is preliminary data.</text>
</comment>
<dbReference type="GO" id="GO:0005886">
    <property type="term" value="C:plasma membrane"/>
    <property type="evidence" value="ECO:0007669"/>
    <property type="project" value="UniProtKB-SubCell"/>
</dbReference>
<feature type="transmembrane region" description="Helical" evidence="5">
    <location>
        <begin position="23"/>
        <end position="48"/>
    </location>
</feature>
<evidence type="ECO:0000256" key="1">
    <source>
        <dbReference type="ARBA" id="ARBA00004651"/>
    </source>
</evidence>
<dbReference type="AlphaFoldDB" id="A0A4R2JZR9"/>
<proteinExistence type="predicted"/>
<feature type="domain" description="Major facilitator superfamily (MFS) profile" evidence="6">
    <location>
        <begin position="29"/>
        <end position="216"/>
    </location>
</feature>
<dbReference type="Proteomes" id="UP000295680">
    <property type="component" value="Unassembled WGS sequence"/>
</dbReference>
<dbReference type="OrthoDB" id="9180256at2"/>
<dbReference type="GO" id="GO:0022857">
    <property type="term" value="F:transmembrane transporter activity"/>
    <property type="evidence" value="ECO:0007669"/>
    <property type="project" value="InterPro"/>
</dbReference>
<evidence type="ECO:0000256" key="4">
    <source>
        <dbReference type="ARBA" id="ARBA00023136"/>
    </source>
</evidence>
<feature type="transmembrane region" description="Helical" evidence="5">
    <location>
        <begin position="185"/>
        <end position="205"/>
    </location>
</feature>
<dbReference type="PROSITE" id="PS50850">
    <property type="entry name" value="MFS"/>
    <property type="match status" value="1"/>
</dbReference>
<comment type="subcellular location">
    <subcellularLocation>
        <location evidence="1">Cell membrane</location>
        <topology evidence="1">Multi-pass membrane protein</topology>
    </subcellularLocation>
</comment>
<feature type="transmembrane region" description="Helical" evidence="5">
    <location>
        <begin position="96"/>
        <end position="114"/>
    </location>
</feature>
<dbReference type="SUPFAM" id="SSF103473">
    <property type="entry name" value="MFS general substrate transporter"/>
    <property type="match status" value="1"/>
</dbReference>
<evidence type="ECO:0000256" key="3">
    <source>
        <dbReference type="ARBA" id="ARBA00022989"/>
    </source>
</evidence>
<keyword evidence="8" id="KW-1185">Reference proteome</keyword>
<dbReference type="Pfam" id="PF07690">
    <property type="entry name" value="MFS_1"/>
    <property type="match status" value="1"/>
</dbReference>
<sequence length="216" mass="21619">MPWRAPGSTARCRPRRRPPGERTALLTAPGVAACLGLALCLVGALFMVDTTIVALGRNMAMPILAGALGAVWAVGSFLGGLVAGGLTGRPRLTVRVLLTLVGLVALVPTMPPVSDPALPWLVGLVLLLSGAAIAPTLAAANIVLGELAPPERRTEAFGWVATASTVGTFIAMPSSGLLLDHGGPAVAVGAAAAAGVLAVLLTLFIPAKVPVPALRG</sequence>
<evidence type="ECO:0000313" key="8">
    <source>
        <dbReference type="Proteomes" id="UP000295680"/>
    </source>
</evidence>
<feature type="transmembrane region" description="Helical" evidence="5">
    <location>
        <begin position="120"/>
        <end position="144"/>
    </location>
</feature>
<reference evidence="7 8" key="1">
    <citation type="submission" date="2019-03" db="EMBL/GenBank/DDBJ databases">
        <title>Genomic Encyclopedia of Type Strains, Phase IV (KMG-IV): sequencing the most valuable type-strain genomes for metagenomic binning, comparative biology and taxonomic classification.</title>
        <authorList>
            <person name="Goeker M."/>
        </authorList>
    </citation>
    <scope>NUCLEOTIDE SEQUENCE [LARGE SCALE GENOMIC DNA]</scope>
    <source>
        <strain evidence="7 8">DSM 45934</strain>
    </source>
</reference>
<keyword evidence="2 5" id="KW-0812">Transmembrane</keyword>
<keyword evidence="4 5" id="KW-0472">Membrane</keyword>
<feature type="transmembrane region" description="Helical" evidence="5">
    <location>
        <begin position="60"/>
        <end position="84"/>
    </location>
</feature>
<dbReference type="PANTHER" id="PTHR23542:SF1">
    <property type="entry name" value="MAJOR FACILITATOR SUPERFAMILY (MFS) PROFILE DOMAIN-CONTAINING PROTEIN"/>
    <property type="match status" value="1"/>
</dbReference>
<accession>A0A4R2JZR9</accession>
<dbReference type="InterPro" id="IPR020846">
    <property type="entry name" value="MFS_dom"/>
</dbReference>
<dbReference type="InterPro" id="IPR011701">
    <property type="entry name" value="MFS"/>
</dbReference>
<evidence type="ECO:0000256" key="5">
    <source>
        <dbReference type="SAM" id="Phobius"/>
    </source>
</evidence>
<dbReference type="PANTHER" id="PTHR23542">
    <property type="match status" value="1"/>
</dbReference>
<evidence type="ECO:0000313" key="7">
    <source>
        <dbReference type="EMBL" id="TCO65494.1"/>
    </source>
</evidence>